<comment type="caution">
    <text evidence="1">The sequence shown here is derived from an EMBL/GenBank/DDBJ whole genome shotgun (WGS) entry which is preliminary data.</text>
</comment>
<accession>A0A8H2WHQ0</accession>
<organism evidence="1 2">
    <name type="scientific">Rhizoctonia solani</name>
    <dbReference type="NCBI Taxonomy" id="456999"/>
    <lineage>
        <taxon>Eukaryota</taxon>
        <taxon>Fungi</taxon>
        <taxon>Dikarya</taxon>
        <taxon>Basidiomycota</taxon>
        <taxon>Agaricomycotina</taxon>
        <taxon>Agaricomycetes</taxon>
        <taxon>Cantharellales</taxon>
        <taxon>Ceratobasidiaceae</taxon>
        <taxon>Rhizoctonia</taxon>
    </lineage>
</organism>
<dbReference type="EMBL" id="CAJMWS010000157">
    <property type="protein sequence ID" value="CAE6373446.1"/>
    <property type="molecule type" value="Genomic_DNA"/>
</dbReference>
<sequence>MSRIDSPWGSKFPHYSGIVEDSIDASFDAYMQHKESLSEASHDLMPLSVLETALAVGENMHKVGFHTGNKIFPVLMKTVRGYTDVHMGEILSHYYGLLCVRHLIRMVCIGTLKQNKALEPFLKELKHGMDRNTVATRLAEKALGFMTKALYTEDLSNVADALGCSKKTGRAFVIEGGLGFRDVRFLVDVVWKSRKAIIPLRRGGILPGLPALVFVLCEMTIFSDAPKPTRPWSKLQEILLRCYLGDTTLPERGILRQLAIFMHHRILEYKIPDDYIPVDQEDFCGIAGAWIDMLTPPLDLDLAPVMLLDVSMILLRWIFCLMANPHEKEGKLMAEWLAPAIMAAGFERLRLEIDRECDGPMPLPRCAFARNYAAELFGHASMMGEMIQSRTVKDKFVRTLYELDFHETAARVLLLVTREDGGWTITPCQ</sequence>
<name>A0A8H2WHQ0_9AGAM</name>
<proteinExistence type="predicted"/>
<protein>
    <submittedName>
        <fullName evidence="1">Uncharacterized protein</fullName>
    </submittedName>
</protein>
<evidence type="ECO:0000313" key="2">
    <source>
        <dbReference type="Proteomes" id="UP000663846"/>
    </source>
</evidence>
<dbReference type="AlphaFoldDB" id="A0A8H2WHQ0"/>
<evidence type="ECO:0000313" key="1">
    <source>
        <dbReference type="EMBL" id="CAE6373446.1"/>
    </source>
</evidence>
<reference evidence="1" key="1">
    <citation type="submission" date="2021-01" db="EMBL/GenBank/DDBJ databases">
        <authorList>
            <person name="Kaushik A."/>
        </authorList>
    </citation>
    <scope>NUCLEOTIDE SEQUENCE</scope>
    <source>
        <strain evidence="1">AG1-1C</strain>
    </source>
</reference>
<dbReference type="Proteomes" id="UP000663846">
    <property type="component" value="Unassembled WGS sequence"/>
</dbReference>
<gene>
    <name evidence="1" type="ORF">RDB_LOCUS27647</name>
</gene>